<accession>A0ABZ2KLT9</accession>
<feature type="domain" description="Methyltransferase" evidence="3">
    <location>
        <begin position="43"/>
        <end position="143"/>
    </location>
</feature>
<dbReference type="Gene3D" id="3.40.50.150">
    <property type="entry name" value="Vaccinia Virus protein VP39"/>
    <property type="match status" value="1"/>
</dbReference>
<evidence type="ECO:0000313" key="5">
    <source>
        <dbReference type="Proteomes" id="UP001379533"/>
    </source>
</evidence>
<evidence type="ECO:0000313" key="4">
    <source>
        <dbReference type="EMBL" id="WXA98575.1"/>
    </source>
</evidence>
<proteinExistence type="predicted"/>
<keyword evidence="2" id="KW-0808">Transferase</keyword>
<keyword evidence="1 4" id="KW-0489">Methyltransferase</keyword>
<protein>
    <submittedName>
        <fullName evidence="4">Class I SAM-dependent methyltransferase</fullName>
    </submittedName>
</protein>
<dbReference type="PANTHER" id="PTHR43861">
    <property type="entry name" value="TRANS-ACONITATE 2-METHYLTRANSFERASE-RELATED"/>
    <property type="match status" value="1"/>
</dbReference>
<dbReference type="Pfam" id="PF13649">
    <property type="entry name" value="Methyltransf_25"/>
    <property type="match status" value="1"/>
</dbReference>
<dbReference type="CDD" id="cd02440">
    <property type="entry name" value="AdoMet_MTases"/>
    <property type="match status" value="1"/>
</dbReference>
<keyword evidence="5" id="KW-1185">Reference proteome</keyword>
<dbReference type="InterPro" id="IPR041698">
    <property type="entry name" value="Methyltransf_25"/>
</dbReference>
<reference evidence="4 5" key="1">
    <citation type="submission" date="2021-12" db="EMBL/GenBank/DDBJ databases">
        <title>Discovery of the Pendulisporaceae a myxobacterial family with distinct sporulation behavior and unique specialized metabolism.</title>
        <authorList>
            <person name="Garcia R."/>
            <person name="Popoff A."/>
            <person name="Bader C.D."/>
            <person name="Loehr J."/>
            <person name="Walesch S."/>
            <person name="Walt C."/>
            <person name="Boldt J."/>
            <person name="Bunk B."/>
            <person name="Haeckl F.J.F.P.J."/>
            <person name="Gunesch A.P."/>
            <person name="Birkelbach J."/>
            <person name="Nuebel U."/>
            <person name="Pietschmann T."/>
            <person name="Bach T."/>
            <person name="Mueller R."/>
        </authorList>
    </citation>
    <scope>NUCLEOTIDE SEQUENCE [LARGE SCALE GENOMIC DNA]</scope>
    <source>
        <strain evidence="4 5">MSr12523</strain>
    </source>
</reference>
<dbReference type="PANTHER" id="PTHR43861:SF1">
    <property type="entry name" value="TRANS-ACONITATE 2-METHYLTRANSFERASE"/>
    <property type="match status" value="1"/>
</dbReference>
<dbReference type="SUPFAM" id="SSF53335">
    <property type="entry name" value="S-adenosyl-L-methionine-dependent methyltransferases"/>
    <property type="match status" value="1"/>
</dbReference>
<organism evidence="4 5">
    <name type="scientific">Pendulispora brunnea</name>
    <dbReference type="NCBI Taxonomy" id="2905690"/>
    <lineage>
        <taxon>Bacteria</taxon>
        <taxon>Pseudomonadati</taxon>
        <taxon>Myxococcota</taxon>
        <taxon>Myxococcia</taxon>
        <taxon>Myxococcales</taxon>
        <taxon>Sorangiineae</taxon>
        <taxon>Pendulisporaceae</taxon>
        <taxon>Pendulispora</taxon>
    </lineage>
</organism>
<gene>
    <name evidence="4" type="ORF">LZC95_17300</name>
</gene>
<evidence type="ECO:0000256" key="2">
    <source>
        <dbReference type="ARBA" id="ARBA00022679"/>
    </source>
</evidence>
<evidence type="ECO:0000259" key="3">
    <source>
        <dbReference type="Pfam" id="PF13649"/>
    </source>
</evidence>
<dbReference type="InterPro" id="IPR029063">
    <property type="entry name" value="SAM-dependent_MTases_sf"/>
</dbReference>
<evidence type="ECO:0000256" key="1">
    <source>
        <dbReference type="ARBA" id="ARBA00022603"/>
    </source>
</evidence>
<sequence length="250" mass="28310">MNDAHEWIQRWDSQQERYIERREERFTVIGDVLEEVCPPDAKILDLCCGPGSLGSRLAARFPRAHVTGVDFDPVLLGLAREVHAADPRRAWIETDLRRAAWYKEGQLSPGFDAVVSTTALHWLSGAELTRVYRDLAGLLRRGGVFLNGDHIAPAPNEARLARIGKARRNLVERDADLRGSATWDGWWEEIAADPAFTALWQERRRRFGDRHGEEPITLAFHLAALRQAGFVEANVVWQRWDDVVMAALVA</sequence>
<dbReference type="GO" id="GO:0008168">
    <property type="term" value="F:methyltransferase activity"/>
    <property type="evidence" value="ECO:0007669"/>
    <property type="project" value="UniProtKB-KW"/>
</dbReference>
<name>A0ABZ2KLT9_9BACT</name>
<dbReference type="RefSeq" id="WP_394849189.1">
    <property type="nucleotide sequence ID" value="NZ_CP089982.1"/>
</dbReference>
<dbReference type="EMBL" id="CP089982">
    <property type="protein sequence ID" value="WXA98575.1"/>
    <property type="molecule type" value="Genomic_DNA"/>
</dbReference>
<dbReference type="GO" id="GO:0032259">
    <property type="term" value="P:methylation"/>
    <property type="evidence" value="ECO:0007669"/>
    <property type="project" value="UniProtKB-KW"/>
</dbReference>
<dbReference type="Proteomes" id="UP001379533">
    <property type="component" value="Chromosome"/>
</dbReference>